<dbReference type="Pfam" id="PF07960">
    <property type="entry name" value="CBP4"/>
    <property type="match status" value="1"/>
</dbReference>
<feature type="compositionally biased region" description="Basic and acidic residues" evidence="10">
    <location>
        <begin position="48"/>
        <end position="71"/>
    </location>
</feature>
<keyword evidence="13" id="KW-1185">Reference proteome</keyword>
<keyword evidence="3 11" id="KW-0812">Transmembrane</keyword>
<keyword evidence="7 11" id="KW-0472">Membrane</keyword>
<evidence type="ECO:0000256" key="1">
    <source>
        <dbReference type="ARBA" id="ARBA00004434"/>
    </source>
</evidence>
<dbReference type="Proteomes" id="UP001217754">
    <property type="component" value="Chromosome 4"/>
</dbReference>
<protein>
    <recommendedName>
        <fullName evidence="14">Cytochrome b mRNA-processing protein 4</fullName>
    </recommendedName>
</protein>
<dbReference type="EMBL" id="CP119961">
    <property type="protein sequence ID" value="WFD39477.1"/>
    <property type="molecule type" value="Genomic_DNA"/>
</dbReference>
<comment type="subcellular location">
    <subcellularLocation>
        <location evidence="1">Mitochondrion inner membrane</location>
        <topology evidence="1">Single-pass membrane protein</topology>
    </subcellularLocation>
</comment>
<evidence type="ECO:0000256" key="10">
    <source>
        <dbReference type="SAM" id="MobiDB-lite"/>
    </source>
</evidence>
<evidence type="ECO:0000256" key="6">
    <source>
        <dbReference type="ARBA" id="ARBA00023128"/>
    </source>
</evidence>
<evidence type="ECO:0000313" key="12">
    <source>
        <dbReference type="EMBL" id="WFD39477.1"/>
    </source>
</evidence>
<comment type="similarity">
    <text evidence="2">Belongs to the CBP4 family.</text>
</comment>
<evidence type="ECO:0000256" key="7">
    <source>
        <dbReference type="ARBA" id="ARBA00023136"/>
    </source>
</evidence>
<evidence type="ECO:0000256" key="8">
    <source>
        <dbReference type="ARBA" id="ARBA00023186"/>
    </source>
</evidence>
<evidence type="ECO:0000256" key="2">
    <source>
        <dbReference type="ARBA" id="ARBA00006780"/>
    </source>
</evidence>
<dbReference type="RefSeq" id="XP_060122374.1">
    <property type="nucleotide sequence ID" value="XM_060266391.1"/>
</dbReference>
<organism evidence="12 13">
    <name type="scientific">Malassezia japonica</name>
    <dbReference type="NCBI Taxonomy" id="223818"/>
    <lineage>
        <taxon>Eukaryota</taxon>
        <taxon>Fungi</taxon>
        <taxon>Dikarya</taxon>
        <taxon>Basidiomycota</taxon>
        <taxon>Ustilaginomycotina</taxon>
        <taxon>Malasseziomycetes</taxon>
        <taxon>Malasseziales</taxon>
        <taxon>Malasseziaceae</taxon>
        <taxon>Malassezia</taxon>
    </lineage>
</organism>
<reference evidence="12" key="1">
    <citation type="submission" date="2023-03" db="EMBL/GenBank/DDBJ databases">
        <title>Mating type loci evolution in Malassezia.</title>
        <authorList>
            <person name="Coelho M.A."/>
        </authorList>
    </citation>
    <scope>NUCLEOTIDE SEQUENCE</scope>
    <source>
        <strain evidence="12">CBS 9431</strain>
    </source>
</reference>
<name>A0AAF0JA60_9BASI</name>
<dbReference type="InterPro" id="IPR012420">
    <property type="entry name" value="Cbp4"/>
</dbReference>
<proteinExistence type="inferred from homology"/>
<evidence type="ECO:0000256" key="3">
    <source>
        <dbReference type="ARBA" id="ARBA00022692"/>
    </source>
</evidence>
<keyword evidence="8" id="KW-0143">Chaperone</keyword>
<evidence type="ECO:0000256" key="4">
    <source>
        <dbReference type="ARBA" id="ARBA00022792"/>
    </source>
</evidence>
<feature type="transmembrane region" description="Helical" evidence="11">
    <location>
        <begin position="7"/>
        <end position="26"/>
    </location>
</feature>
<sequence>MAGGARNWTRAFVGGSIIIGIGYALLKYNTPSEQELYNSLSPDLKREVDQRRRQLADAKRSEVLKQQHKEIAAQQDTAKPNWSK</sequence>
<dbReference type="GO" id="GO:0005743">
    <property type="term" value="C:mitochondrial inner membrane"/>
    <property type="evidence" value="ECO:0007669"/>
    <property type="project" value="UniProtKB-SubCell"/>
</dbReference>
<evidence type="ECO:0000256" key="9">
    <source>
        <dbReference type="ARBA" id="ARBA00025413"/>
    </source>
</evidence>
<feature type="region of interest" description="Disordered" evidence="10">
    <location>
        <begin position="48"/>
        <end position="84"/>
    </location>
</feature>
<dbReference type="AlphaFoldDB" id="A0AAF0JA60"/>
<evidence type="ECO:0000256" key="5">
    <source>
        <dbReference type="ARBA" id="ARBA00022989"/>
    </source>
</evidence>
<comment type="function">
    <text evidence="9">Essential for the assembly of ubiquinol-cytochrome c reductase. It has a direct effect on the correct occurrence of the Rieske protein, core 4, core 5 and apocytochrome b.</text>
</comment>
<keyword evidence="6" id="KW-0496">Mitochondrion</keyword>
<keyword evidence="5 11" id="KW-1133">Transmembrane helix</keyword>
<keyword evidence="4" id="KW-0999">Mitochondrion inner membrane</keyword>
<gene>
    <name evidence="12" type="ORF">MJAP1_002454</name>
</gene>
<feature type="compositionally biased region" description="Polar residues" evidence="10">
    <location>
        <begin position="74"/>
        <end position="84"/>
    </location>
</feature>
<accession>A0AAF0JA60</accession>
<dbReference type="GeneID" id="85226105"/>
<evidence type="ECO:0008006" key="14">
    <source>
        <dbReference type="Google" id="ProtNLM"/>
    </source>
</evidence>
<evidence type="ECO:0000256" key="11">
    <source>
        <dbReference type="SAM" id="Phobius"/>
    </source>
</evidence>
<evidence type="ECO:0000313" key="13">
    <source>
        <dbReference type="Proteomes" id="UP001217754"/>
    </source>
</evidence>